<accession>A0A5M3XDB5</accession>
<comment type="caution">
    <text evidence="1">The sequence shown here is derived from an EMBL/GenBank/DDBJ whole genome shotgun (WGS) entry which is preliminary data.</text>
</comment>
<organism evidence="1 2">
    <name type="scientific">Acrocarpospora pleiomorpha</name>
    <dbReference type="NCBI Taxonomy" id="90975"/>
    <lineage>
        <taxon>Bacteria</taxon>
        <taxon>Bacillati</taxon>
        <taxon>Actinomycetota</taxon>
        <taxon>Actinomycetes</taxon>
        <taxon>Streptosporangiales</taxon>
        <taxon>Streptosporangiaceae</taxon>
        <taxon>Acrocarpospora</taxon>
    </lineage>
</organism>
<dbReference type="EMBL" id="BLAF01000012">
    <property type="protein sequence ID" value="GES19597.1"/>
    <property type="molecule type" value="Genomic_DNA"/>
</dbReference>
<protein>
    <submittedName>
        <fullName evidence="1">Uncharacterized protein</fullName>
    </submittedName>
</protein>
<keyword evidence="2" id="KW-1185">Reference proteome</keyword>
<dbReference type="AlphaFoldDB" id="A0A5M3XDB5"/>
<sequence>MARSKSVRRDARENVAKLHAAALDIFLAKGLDAPLEEATSCRRRARSSAFRCLS</sequence>
<evidence type="ECO:0000313" key="1">
    <source>
        <dbReference type="EMBL" id="GES19597.1"/>
    </source>
</evidence>
<name>A0A5M3XDB5_9ACTN</name>
<evidence type="ECO:0000313" key="2">
    <source>
        <dbReference type="Proteomes" id="UP000377595"/>
    </source>
</evidence>
<proteinExistence type="predicted"/>
<reference evidence="1 2" key="1">
    <citation type="submission" date="2019-10" db="EMBL/GenBank/DDBJ databases">
        <title>Whole genome shotgun sequence of Acrocarpospora pleiomorpha NBRC 16267.</title>
        <authorList>
            <person name="Ichikawa N."/>
            <person name="Kimura A."/>
            <person name="Kitahashi Y."/>
            <person name="Komaki H."/>
            <person name="Oguchi A."/>
        </authorList>
    </citation>
    <scope>NUCLEOTIDE SEQUENCE [LARGE SCALE GENOMIC DNA]</scope>
    <source>
        <strain evidence="1 2">NBRC 16267</strain>
    </source>
</reference>
<dbReference type="Gene3D" id="1.10.357.10">
    <property type="entry name" value="Tetracycline Repressor, domain 2"/>
    <property type="match status" value="1"/>
</dbReference>
<dbReference type="RefSeq" id="WP_174889815.1">
    <property type="nucleotide sequence ID" value="NZ_BAAAHM010000022.1"/>
</dbReference>
<dbReference type="Proteomes" id="UP000377595">
    <property type="component" value="Unassembled WGS sequence"/>
</dbReference>
<gene>
    <name evidence="1" type="ORF">Aple_024930</name>
</gene>